<dbReference type="HOGENOM" id="CLU_2332430_0_0_11"/>
<dbReference type="AlphaFoldDB" id="D9W6L5"/>
<evidence type="ECO:0000313" key="2">
    <source>
        <dbReference type="EMBL" id="EFL22546.1"/>
    </source>
</evidence>
<proteinExistence type="predicted"/>
<protein>
    <submittedName>
        <fullName evidence="2">Uncharacterized protein</fullName>
    </submittedName>
</protein>
<evidence type="ECO:0000256" key="1">
    <source>
        <dbReference type="SAM" id="MobiDB-lite"/>
    </source>
</evidence>
<dbReference type="InterPro" id="IPR054632">
    <property type="entry name" value="Aroma_sacti_dom"/>
</dbReference>
<evidence type="ECO:0000313" key="3">
    <source>
        <dbReference type="Proteomes" id="UP000003963"/>
    </source>
</evidence>
<organism evidence="2 3">
    <name type="scientific">Streptomyces himastatinicus ATCC 53653</name>
    <dbReference type="NCBI Taxonomy" id="457427"/>
    <lineage>
        <taxon>Bacteria</taxon>
        <taxon>Bacillati</taxon>
        <taxon>Actinomycetota</taxon>
        <taxon>Actinomycetes</taxon>
        <taxon>Kitasatosporales</taxon>
        <taxon>Streptomycetaceae</taxon>
        <taxon>Streptomyces</taxon>
        <taxon>Streptomyces violaceusniger group</taxon>
    </lineage>
</organism>
<dbReference type="EMBL" id="GG657754">
    <property type="protein sequence ID" value="EFL22546.1"/>
    <property type="molecule type" value="Genomic_DNA"/>
</dbReference>
<dbReference type="STRING" id="457427.SSOG_02258"/>
<gene>
    <name evidence="2" type="ORF">SSOG_02258</name>
</gene>
<accession>D9W6L5</accession>
<feature type="region of interest" description="Disordered" evidence="1">
    <location>
        <begin position="1"/>
        <end position="26"/>
    </location>
</feature>
<dbReference type="NCBIfam" id="NF045560">
    <property type="entry name" value="aroma_sacti_dom"/>
    <property type="match status" value="1"/>
</dbReference>
<reference evidence="2 3" key="1">
    <citation type="submission" date="2009-02" db="EMBL/GenBank/DDBJ databases">
        <title>Annotation of Streptomyces hygroscopicus strain ATCC 53653.</title>
        <authorList>
            <consortium name="The Broad Institute Genome Sequencing Platform"/>
            <consortium name="Broad Institute Microbial Sequencing Center"/>
            <person name="Fischbach M."/>
            <person name="Godfrey P."/>
            <person name="Ward D."/>
            <person name="Young S."/>
            <person name="Zeng Q."/>
            <person name="Koehrsen M."/>
            <person name="Alvarado L."/>
            <person name="Berlin A.M."/>
            <person name="Bochicchio J."/>
            <person name="Borenstein D."/>
            <person name="Chapman S.B."/>
            <person name="Chen Z."/>
            <person name="Engels R."/>
            <person name="Freedman E."/>
            <person name="Gellesch M."/>
            <person name="Goldberg J."/>
            <person name="Griggs A."/>
            <person name="Gujja S."/>
            <person name="Heilman E.R."/>
            <person name="Heiman D.I."/>
            <person name="Hepburn T.A."/>
            <person name="Howarth C."/>
            <person name="Jen D."/>
            <person name="Larson L."/>
            <person name="Lewis B."/>
            <person name="Mehta T."/>
            <person name="Park D."/>
            <person name="Pearson M."/>
            <person name="Richards J."/>
            <person name="Roberts A."/>
            <person name="Saif S."/>
            <person name="Shea T.D."/>
            <person name="Shenoy N."/>
            <person name="Sisk P."/>
            <person name="Stolte C."/>
            <person name="Sykes S.N."/>
            <person name="Thomson T."/>
            <person name="Walk T."/>
            <person name="White J."/>
            <person name="Yandava C."/>
            <person name="Straight P."/>
            <person name="Clardy J."/>
            <person name="Hung D."/>
            <person name="Kolter R."/>
            <person name="Mekalanos J."/>
            <person name="Walker S."/>
            <person name="Walsh C.T."/>
            <person name="Wieland-Brown L.C."/>
            <person name="Haas B."/>
            <person name="Nusbaum C."/>
            <person name="Birren B."/>
        </authorList>
    </citation>
    <scope>NUCLEOTIDE SEQUENCE [LARGE SCALE GENOMIC DNA]</scope>
    <source>
        <strain evidence="2 3">ATCC 53653</strain>
    </source>
</reference>
<name>D9W6L5_9ACTN</name>
<keyword evidence="3" id="KW-1185">Reference proteome</keyword>
<sequence length="98" mass="10545">MGDGSGRSPPEQEGNGATREFPAPHTLRRRFTMSFDALKELAAAGHNFKGANPQQLEAISSLSQEEVTLLNSIKQRLDSAEDVVPHGVDAPLSGAFVW</sequence>
<dbReference type="Proteomes" id="UP000003963">
    <property type="component" value="Unassembled WGS sequence"/>
</dbReference>